<protein>
    <submittedName>
        <fullName evidence="1">Uncharacterized protein</fullName>
    </submittedName>
</protein>
<sequence>MKVFGRQVNIKLEFKSLTEIMLDLLWNRRLMLGNLER</sequence>
<accession>A0A645B6K5</accession>
<organism evidence="1">
    <name type="scientific">bioreactor metagenome</name>
    <dbReference type="NCBI Taxonomy" id="1076179"/>
    <lineage>
        <taxon>unclassified sequences</taxon>
        <taxon>metagenomes</taxon>
        <taxon>ecological metagenomes</taxon>
    </lineage>
</organism>
<gene>
    <name evidence="1" type="ORF">SDC9_107538</name>
</gene>
<comment type="caution">
    <text evidence="1">The sequence shown here is derived from an EMBL/GenBank/DDBJ whole genome shotgun (WGS) entry which is preliminary data.</text>
</comment>
<name>A0A645B6K5_9ZZZZ</name>
<evidence type="ECO:0000313" key="1">
    <source>
        <dbReference type="EMBL" id="MPM60686.1"/>
    </source>
</evidence>
<dbReference type="EMBL" id="VSSQ01017929">
    <property type="protein sequence ID" value="MPM60686.1"/>
    <property type="molecule type" value="Genomic_DNA"/>
</dbReference>
<reference evidence="1" key="1">
    <citation type="submission" date="2019-08" db="EMBL/GenBank/DDBJ databases">
        <authorList>
            <person name="Kucharzyk K."/>
            <person name="Murdoch R.W."/>
            <person name="Higgins S."/>
            <person name="Loffler F."/>
        </authorList>
    </citation>
    <scope>NUCLEOTIDE SEQUENCE</scope>
</reference>
<proteinExistence type="predicted"/>
<dbReference type="AlphaFoldDB" id="A0A645B6K5"/>